<evidence type="ECO:0000313" key="1">
    <source>
        <dbReference type="EMBL" id="KIM72100.1"/>
    </source>
</evidence>
<reference evidence="1 2" key="1">
    <citation type="submission" date="2014-04" db="EMBL/GenBank/DDBJ databases">
        <authorList>
            <consortium name="DOE Joint Genome Institute"/>
            <person name="Kuo A."/>
            <person name="Tarkka M."/>
            <person name="Buscot F."/>
            <person name="Kohler A."/>
            <person name="Nagy L.G."/>
            <person name="Floudas D."/>
            <person name="Copeland A."/>
            <person name="Barry K.W."/>
            <person name="Cichocki N."/>
            <person name="Veneault-Fourrey C."/>
            <person name="LaButti K."/>
            <person name="Lindquist E.A."/>
            <person name="Lipzen A."/>
            <person name="Lundell T."/>
            <person name="Morin E."/>
            <person name="Murat C."/>
            <person name="Sun H."/>
            <person name="Tunlid A."/>
            <person name="Henrissat B."/>
            <person name="Grigoriev I.V."/>
            <person name="Hibbett D.S."/>
            <person name="Martin F."/>
            <person name="Nordberg H.P."/>
            <person name="Cantor M.N."/>
            <person name="Hua S.X."/>
        </authorList>
    </citation>
    <scope>NUCLEOTIDE SEQUENCE [LARGE SCALE GENOMIC DNA]</scope>
    <source>
        <strain evidence="1 2">F 1598</strain>
    </source>
</reference>
<name>A0A0C3EHK7_PILCF</name>
<dbReference type="HOGENOM" id="CLU_069522_0_0_1"/>
<keyword evidence="2" id="KW-1185">Reference proteome</keyword>
<gene>
    <name evidence="1" type="ORF">PILCRDRAFT_16455</name>
</gene>
<dbReference type="Proteomes" id="UP000054166">
    <property type="component" value="Unassembled WGS sequence"/>
</dbReference>
<evidence type="ECO:0000313" key="2">
    <source>
        <dbReference type="Proteomes" id="UP000054166"/>
    </source>
</evidence>
<organism evidence="1 2">
    <name type="scientific">Piloderma croceum (strain F 1598)</name>
    <dbReference type="NCBI Taxonomy" id="765440"/>
    <lineage>
        <taxon>Eukaryota</taxon>
        <taxon>Fungi</taxon>
        <taxon>Dikarya</taxon>
        <taxon>Basidiomycota</taxon>
        <taxon>Agaricomycotina</taxon>
        <taxon>Agaricomycetes</taxon>
        <taxon>Agaricomycetidae</taxon>
        <taxon>Atheliales</taxon>
        <taxon>Atheliaceae</taxon>
        <taxon>Piloderma</taxon>
    </lineage>
</organism>
<reference evidence="2" key="2">
    <citation type="submission" date="2015-01" db="EMBL/GenBank/DDBJ databases">
        <title>Evolutionary Origins and Diversification of the Mycorrhizal Mutualists.</title>
        <authorList>
            <consortium name="DOE Joint Genome Institute"/>
            <consortium name="Mycorrhizal Genomics Consortium"/>
            <person name="Kohler A."/>
            <person name="Kuo A."/>
            <person name="Nagy L.G."/>
            <person name="Floudas D."/>
            <person name="Copeland A."/>
            <person name="Barry K.W."/>
            <person name="Cichocki N."/>
            <person name="Veneault-Fourrey C."/>
            <person name="LaButti K."/>
            <person name="Lindquist E.A."/>
            <person name="Lipzen A."/>
            <person name="Lundell T."/>
            <person name="Morin E."/>
            <person name="Murat C."/>
            <person name="Riley R."/>
            <person name="Ohm R."/>
            <person name="Sun H."/>
            <person name="Tunlid A."/>
            <person name="Henrissat B."/>
            <person name="Grigoriev I.V."/>
            <person name="Hibbett D.S."/>
            <person name="Martin F."/>
        </authorList>
    </citation>
    <scope>NUCLEOTIDE SEQUENCE [LARGE SCALE GENOMIC DNA]</scope>
    <source>
        <strain evidence="2">F 1598</strain>
    </source>
</reference>
<dbReference type="OrthoDB" id="2624269at2759"/>
<dbReference type="EMBL" id="KN833164">
    <property type="protein sequence ID" value="KIM72100.1"/>
    <property type="molecule type" value="Genomic_DNA"/>
</dbReference>
<protein>
    <submittedName>
        <fullName evidence="1">Uncharacterized protein</fullName>
    </submittedName>
</protein>
<accession>A0A0C3EHK7</accession>
<dbReference type="AlphaFoldDB" id="A0A0C3EHK7"/>
<sequence>MKCQCGAKLQHEDCGIVSELWKYDGGIHYIHCDYHHHACPTHILHLSPDQRARFDAIVTANPKVRPLGLLVGVPGLHGPEESVAEISDIFLNSDRICKEPQRVKKGNSQGGDGFLAEFAKFASDHPGFVIYLQMGEVTVIVMQSAFMASQLVKNGILEGAANGLISDAAHRFWLNHNSILIVTSCHSPQLFCWVPVIFTYSNGSSAEHYKLHFLALLQSICHEAEKREVPITDDLFAGVVDFSEADFNPMMEEV</sequence>
<dbReference type="InParanoid" id="A0A0C3EHK7"/>
<proteinExistence type="predicted"/>